<gene>
    <name evidence="2" type="ORF">GCM10009850_118180</name>
</gene>
<feature type="compositionally biased region" description="Basic residues" evidence="1">
    <location>
        <begin position="72"/>
        <end position="81"/>
    </location>
</feature>
<evidence type="ECO:0000313" key="2">
    <source>
        <dbReference type="EMBL" id="GAA2216349.1"/>
    </source>
</evidence>
<keyword evidence="3" id="KW-1185">Reference proteome</keyword>
<evidence type="ECO:0000313" key="3">
    <source>
        <dbReference type="Proteomes" id="UP001499843"/>
    </source>
</evidence>
<proteinExistence type="predicted"/>
<dbReference type="EMBL" id="BAAAQX010000067">
    <property type="protein sequence ID" value="GAA2216349.1"/>
    <property type="molecule type" value="Genomic_DNA"/>
</dbReference>
<organism evidence="2 3">
    <name type="scientific">Nonomuraea monospora</name>
    <dbReference type="NCBI Taxonomy" id="568818"/>
    <lineage>
        <taxon>Bacteria</taxon>
        <taxon>Bacillati</taxon>
        <taxon>Actinomycetota</taxon>
        <taxon>Actinomycetes</taxon>
        <taxon>Streptosporangiales</taxon>
        <taxon>Streptosporangiaceae</taxon>
        <taxon>Nonomuraea</taxon>
    </lineage>
</organism>
<evidence type="ECO:0000256" key="1">
    <source>
        <dbReference type="SAM" id="MobiDB-lite"/>
    </source>
</evidence>
<dbReference type="Proteomes" id="UP001499843">
    <property type="component" value="Unassembled WGS sequence"/>
</dbReference>
<comment type="caution">
    <text evidence="2">The sequence shown here is derived from an EMBL/GenBank/DDBJ whole genome shotgun (WGS) entry which is preliminary data.</text>
</comment>
<feature type="region of interest" description="Disordered" evidence="1">
    <location>
        <begin position="48"/>
        <end position="81"/>
    </location>
</feature>
<protein>
    <submittedName>
        <fullName evidence="2">Uncharacterized protein</fullName>
    </submittedName>
</protein>
<accession>A0ABN3D3R7</accession>
<name>A0ABN3D3R7_9ACTN</name>
<feature type="compositionally biased region" description="Gly residues" evidence="1">
    <location>
        <begin position="12"/>
        <end position="24"/>
    </location>
</feature>
<sequence>MGKASKDAGNGRVWGGRDVGGARGGGLAVVVGRADAFLGDRYRRIARRRGTDGRKRTHTRQLQAAGLPTHRFSGRRGGRGG</sequence>
<reference evidence="2 3" key="1">
    <citation type="journal article" date="2019" name="Int. J. Syst. Evol. Microbiol.">
        <title>The Global Catalogue of Microorganisms (GCM) 10K type strain sequencing project: providing services to taxonomists for standard genome sequencing and annotation.</title>
        <authorList>
            <consortium name="The Broad Institute Genomics Platform"/>
            <consortium name="The Broad Institute Genome Sequencing Center for Infectious Disease"/>
            <person name="Wu L."/>
            <person name="Ma J."/>
        </authorList>
    </citation>
    <scope>NUCLEOTIDE SEQUENCE [LARGE SCALE GENOMIC DNA]</scope>
    <source>
        <strain evidence="2 3">JCM 16114</strain>
    </source>
</reference>
<feature type="region of interest" description="Disordered" evidence="1">
    <location>
        <begin position="1"/>
        <end position="24"/>
    </location>
</feature>